<keyword evidence="8" id="KW-1185">Reference proteome</keyword>
<evidence type="ECO:0000256" key="3">
    <source>
        <dbReference type="ARBA" id="ARBA00022692"/>
    </source>
</evidence>
<organism evidence="7 8">
    <name type="scientific">Salinigranum rubrum</name>
    <dbReference type="NCBI Taxonomy" id="755307"/>
    <lineage>
        <taxon>Archaea</taxon>
        <taxon>Methanobacteriati</taxon>
        <taxon>Methanobacteriota</taxon>
        <taxon>Stenosarchaea group</taxon>
        <taxon>Halobacteria</taxon>
        <taxon>Halobacteriales</taxon>
        <taxon>Haloferacaceae</taxon>
        <taxon>Salinigranum</taxon>
    </lineage>
</organism>
<evidence type="ECO:0000256" key="2">
    <source>
        <dbReference type="ARBA" id="ARBA00022475"/>
    </source>
</evidence>
<protein>
    <recommendedName>
        <fullName evidence="9">Cation transporter</fullName>
    </recommendedName>
</protein>
<name>A0A2I8VPF1_9EURY</name>
<evidence type="ECO:0000256" key="4">
    <source>
        <dbReference type="ARBA" id="ARBA00022989"/>
    </source>
</evidence>
<dbReference type="KEGG" id="srub:C2R22_00315"/>
<keyword evidence="5 6" id="KW-0472">Membrane</keyword>
<keyword evidence="4 6" id="KW-1133">Transmembrane helix</keyword>
<sequence>MLVAFGFYLALGDPTDPFDLVTGAVSALVVGAVLGRIAFERTPSVATAGAFGRALVFLPVLLAAVVRANLSLVRVVLDPDLPIDPAVVRVPAPQSAFGRALLANSITLTPGTVTVDVADGELVVHALTAASRADLLEGSLARWVAYVTGEPLPAPDAETAVEGRTEGSV</sequence>
<accession>A0A2I8VPF1</accession>
<comment type="subcellular location">
    <subcellularLocation>
        <location evidence="1">Cell membrane</location>
        <topology evidence="1">Multi-pass membrane protein</topology>
    </subcellularLocation>
</comment>
<evidence type="ECO:0008006" key="9">
    <source>
        <dbReference type="Google" id="ProtNLM"/>
    </source>
</evidence>
<evidence type="ECO:0000256" key="6">
    <source>
        <dbReference type="SAM" id="Phobius"/>
    </source>
</evidence>
<gene>
    <name evidence="7" type="ORF">C2R22_00315</name>
</gene>
<dbReference type="Pfam" id="PF01899">
    <property type="entry name" value="MNHE"/>
    <property type="match status" value="1"/>
</dbReference>
<dbReference type="EMBL" id="CP026309">
    <property type="protein sequence ID" value="AUV83820.1"/>
    <property type="molecule type" value="Genomic_DNA"/>
</dbReference>
<evidence type="ECO:0000313" key="7">
    <source>
        <dbReference type="EMBL" id="AUV83820.1"/>
    </source>
</evidence>
<feature type="transmembrane region" description="Helical" evidence="6">
    <location>
        <begin position="20"/>
        <end position="39"/>
    </location>
</feature>
<dbReference type="Proteomes" id="UP000236584">
    <property type="component" value="Chromosome"/>
</dbReference>
<evidence type="ECO:0000313" key="8">
    <source>
        <dbReference type="Proteomes" id="UP000236584"/>
    </source>
</evidence>
<dbReference type="GO" id="GO:0005886">
    <property type="term" value="C:plasma membrane"/>
    <property type="evidence" value="ECO:0007669"/>
    <property type="project" value="UniProtKB-SubCell"/>
</dbReference>
<dbReference type="InterPro" id="IPR002758">
    <property type="entry name" value="Cation_antiport_E"/>
</dbReference>
<keyword evidence="2" id="KW-1003">Cell membrane</keyword>
<reference evidence="7 8" key="1">
    <citation type="submission" date="2018-01" db="EMBL/GenBank/DDBJ databases">
        <title>Complete genome sequence of Salinigranum rubrum GX10T, an extremely halophilic archaeon isolated from a marine solar saltern.</title>
        <authorList>
            <person name="Han S."/>
        </authorList>
    </citation>
    <scope>NUCLEOTIDE SEQUENCE [LARGE SCALE GENOMIC DNA]</scope>
    <source>
        <strain evidence="7 8">GX10</strain>
    </source>
</reference>
<feature type="transmembrane region" description="Helical" evidence="6">
    <location>
        <begin position="51"/>
        <end position="70"/>
    </location>
</feature>
<evidence type="ECO:0000256" key="1">
    <source>
        <dbReference type="ARBA" id="ARBA00004651"/>
    </source>
</evidence>
<dbReference type="PANTHER" id="PTHR34584:SF1">
    <property type="entry name" value="NA(+)_H(+) ANTIPORTER SUBUNIT E1"/>
    <property type="match status" value="1"/>
</dbReference>
<dbReference type="AlphaFoldDB" id="A0A2I8VPF1"/>
<proteinExistence type="predicted"/>
<dbReference type="GO" id="GO:0008324">
    <property type="term" value="F:monoatomic cation transmembrane transporter activity"/>
    <property type="evidence" value="ECO:0007669"/>
    <property type="project" value="InterPro"/>
</dbReference>
<evidence type="ECO:0000256" key="5">
    <source>
        <dbReference type="ARBA" id="ARBA00023136"/>
    </source>
</evidence>
<keyword evidence="3 6" id="KW-0812">Transmembrane</keyword>
<dbReference type="PANTHER" id="PTHR34584">
    <property type="entry name" value="NA(+)/H(+) ANTIPORTER SUBUNIT E1"/>
    <property type="match status" value="1"/>
</dbReference>